<evidence type="ECO:0000313" key="2">
    <source>
        <dbReference type="Proteomes" id="UP000054047"/>
    </source>
</evidence>
<gene>
    <name evidence="1" type="ORF">ANCDUO_17969</name>
</gene>
<keyword evidence="2" id="KW-1185">Reference proteome</keyword>
<reference evidence="1 2" key="1">
    <citation type="submission" date="2013-12" db="EMBL/GenBank/DDBJ databases">
        <title>Draft genome of the parsitic nematode Ancylostoma duodenale.</title>
        <authorList>
            <person name="Mitreva M."/>
        </authorList>
    </citation>
    <scope>NUCLEOTIDE SEQUENCE [LARGE SCALE GENOMIC DNA]</scope>
    <source>
        <strain evidence="1 2">Zhejiang</strain>
    </source>
</reference>
<sequence>MRVEQVQNERDVIGKRVRTASTCTTQTKPYTIKRHQSADEWKSLVLKERVRSLANSVCEDILVTKLSGVARLDVLMEELMLADAEEQNKCSEREMIPVDTTLSTASDFGSLSNSEKT</sequence>
<dbReference type="EMBL" id="KN745016">
    <property type="protein sequence ID" value="KIH51936.1"/>
    <property type="molecule type" value="Genomic_DNA"/>
</dbReference>
<accession>A0A0C2G4F9</accession>
<organism evidence="1 2">
    <name type="scientific">Ancylostoma duodenale</name>
    <dbReference type="NCBI Taxonomy" id="51022"/>
    <lineage>
        <taxon>Eukaryota</taxon>
        <taxon>Metazoa</taxon>
        <taxon>Ecdysozoa</taxon>
        <taxon>Nematoda</taxon>
        <taxon>Chromadorea</taxon>
        <taxon>Rhabditida</taxon>
        <taxon>Rhabditina</taxon>
        <taxon>Rhabditomorpha</taxon>
        <taxon>Strongyloidea</taxon>
        <taxon>Ancylostomatidae</taxon>
        <taxon>Ancylostomatinae</taxon>
        <taxon>Ancylostoma</taxon>
    </lineage>
</organism>
<dbReference type="AlphaFoldDB" id="A0A0C2G4F9"/>
<name>A0A0C2G4F9_9BILA</name>
<proteinExistence type="predicted"/>
<protein>
    <submittedName>
        <fullName evidence="1">Uncharacterized protein</fullName>
    </submittedName>
</protein>
<dbReference type="OrthoDB" id="5771769at2759"/>
<dbReference type="Proteomes" id="UP000054047">
    <property type="component" value="Unassembled WGS sequence"/>
</dbReference>
<evidence type="ECO:0000313" key="1">
    <source>
        <dbReference type="EMBL" id="KIH51936.1"/>
    </source>
</evidence>